<organism evidence="1 2">
    <name type="scientific">Halomicronema hongdechloris C2206</name>
    <dbReference type="NCBI Taxonomy" id="1641165"/>
    <lineage>
        <taxon>Bacteria</taxon>
        <taxon>Bacillati</taxon>
        <taxon>Cyanobacteriota</taxon>
        <taxon>Cyanophyceae</taxon>
        <taxon>Nodosilineales</taxon>
        <taxon>Nodosilineaceae</taxon>
        <taxon>Halomicronema</taxon>
    </lineage>
</organism>
<dbReference type="AlphaFoldDB" id="A0A1Z3HRG8"/>
<proteinExistence type="predicted"/>
<dbReference type="KEGG" id="hhg:XM38_038730"/>
<gene>
    <name evidence="1" type="ORF">XM38_038730</name>
</gene>
<dbReference type="EMBL" id="CP021983">
    <property type="protein sequence ID" value="ASC72913.1"/>
    <property type="molecule type" value="Genomic_DNA"/>
</dbReference>
<dbReference type="Proteomes" id="UP000191901">
    <property type="component" value="Chromosome"/>
</dbReference>
<evidence type="ECO:0000313" key="2">
    <source>
        <dbReference type="Proteomes" id="UP000191901"/>
    </source>
</evidence>
<accession>A0A1Z3HRG8</accession>
<keyword evidence="2" id="KW-1185">Reference proteome</keyword>
<evidence type="ECO:0000313" key="1">
    <source>
        <dbReference type="EMBL" id="ASC72913.1"/>
    </source>
</evidence>
<name>A0A1Z3HRG8_9CYAN</name>
<sequence>MGSIRRKGCFFDGDEYDHNLPHDYDYAPLAKASRYC</sequence>
<protein>
    <submittedName>
        <fullName evidence="1">Uncharacterized protein</fullName>
    </submittedName>
</protein>
<reference evidence="1 2" key="1">
    <citation type="journal article" date="2016" name="Biochim. Biophys. Acta">
        <title>Characterization of red-shifted phycobilisomes isolated from the chlorophyll f-containing cyanobacterium Halomicronema hongdechloris.</title>
        <authorList>
            <person name="Li Y."/>
            <person name="Lin Y."/>
            <person name="Garvey C.J."/>
            <person name="Birch D."/>
            <person name="Corkery R.W."/>
            <person name="Loughlin P.C."/>
            <person name="Scheer H."/>
            <person name="Willows R.D."/>
            <person name="Chen M."/>
        </authorList>
    </citation>
    <scope>NUCLEOTIDE SEQUENCE [LARGE SCALE GENOMIC DNA]</scope>
    <source>
        <strain evidence="1 2">C2206</strain>
    </source>
</reference>